<reference evidence="1" key="1">
    <citation type="journal article" date="2012" name="Nature">
        <title>The oyster genome reveals stress adaptation and complexity of shell formation.</title>
        <authorList>
            <person name="Zhang G."/>
            <person name="Fang X."/>
            <person name="Guo X."/>
            <person name="Li L."/>
            <person name="Luo R."/>
            <person name="Xu F."/>
            <person name="Yang P."/>
            <person name="Zhang L."/>
            <person name="Wang X."/>
            <person name="Qi H."/>
            <person name="Xiong Z."/>
            <person name="Que H."/>
            <person name="Xie Y."/>
            <person name="Holland P.W."/>
            <person name="Paps J."/>
            <person name="Zhu Y."/>
            <person name="Wu F."/>
            <person name="Chen Y."/>
            <person name="Wang J."/>
            <person name="Peng C."/>
            <person name="Meng J."/>
            <person name="Yang L."/>
            <person name="Liu J."/>
            <person name="Wen B."/>
            <person name="Zhang N."/>
            <person name="Huang Z."/>
            <person name="Zhu Q."/>
            <person name="Feng Y."/>
            <person name="Mount A."/>
            <person name="Hedgecock D."/>
            <person name="Xu Z."/>
            <person name="Liu Y."/>
            <person name="Domazet-Loso T."/>
            <person name="Du Y."/>
            <person name="Sun X."/>
            <person name="Zhang S."/>
            <person name="Liu B."/>
            <person name="Cheng P."/>
            <person name="Jiang X."/>
            <person name="Li J."/>
            <person name="Fan D."/>
            <person name="Wang W."/>
            <person name="Fu W."/>
            <person name="Wang T."/>
            <person name="Wang B."/>
            <person name="Zhang J."/>
            <person name="Peng Z."/>
            <person name="Li Y."/>
            <person name="Li N."/>
            <person name="Wang J."/>
            <person name="Chen M."/>
            <person name="He Y."/>
            <person name="Tan F."/>
            <person name="Song X."/>
            <person name="Zheng Q."/>
            <person name="Huang R."/>
            <person name="Yang H."/>
            <person name="Du X."/>
            <person name="Chen L."/>
            <person name="Yang M."/>
            <person name="Gaffney P.M."/>
            <person name="Wang S."/>
            <person name="Luo L."/>
            <person name="She Z."/>
            <person name="Ming Y."/>
            <person name="Huang W."/>
            <person name="Zhang S."/>
            <person name="Huang B."/>
            <person name="Zhang Y."/>
            <person name="Qu T."/>
            <person name="Ni P."/>
            <person name="Miao G."/>
            <person name="Wang J."/>
            <person name="Wang Q."/>
            <person name="Steinberg C.E."/>
            <person name="Wang H."/>
            <person name="Li N."/>
            <person name="Qian L."/>
            <person name="Zhang G."/>
            <person name="Li Y."/>
            <person name="Yang H."/>
            <person name="Liu X."/>
            <person name="Wang J."/>
            <person name="Yin Y."/>
            <person name="Wang J."/>
        </authorList>
    </citation>
    <scope>NUCLEOTIDE SEQUENCE [LARGE SCALE GENOMIC DNA]</scope>
    <source>
        <strain evidence="1">05x7-T-G4-1.051#20</strain>
    </source>
</reference>
<dbReference type="EMBL" id="JH820882">
    <property type="protein sequence ID" value="EKC17938.1"/>
    <property type="molecule type" value="Genomic_DNA"/>
</dbReference>
<protein>
    <submittedName>
        <fullName evidence="1">Uncharacterized protein</fullName>
    </submittedName>
</protein>
<sequence>MDSLQGGGDLLPDPGNSVHVLYLGSRQNQQLSVWSRYLDNVDLNRYRGGLFFYMVGKFAKVTENMNSEFTVFHYKYADANIDTDTPYSVVLIGLGCLAAFTTAFMVLVNVICCGQGKSRRVLRFGRTAATMSALSGTAAPTTTTSATSILRF</sequence>
<dbReference type="InParanoid" id="K1P8Y4"/>
<evidence type="ECO:0000313" key="1">
    <source>
        <dbReference type="EMBL" id="EKC17938.1"/>
    </source>
</evidence>
<name>K1P8Y4_MAGGI</name>
<dbReference type="AlphaFoldDB" id="K1P8Y4"/>
<proteinExistence type="predicted"/>
<accession>K1P8Y4</accession>
<dbReference type="HOGENOM" id="CLU_1724077_0_0_1"/>
<organism evidence="1">
    <name type="scientific">Magallana gigas</name>
    <name type="common">Pacific oyster</name>
    <name type="synonym">Crassostrea gigas</name>
    <dbReference type="NCBI Taxonomy" id="29159"/>
    <lineage>
        <taxon>Eukaryota</taxon>
        <taxon>Metazoa</taxon>
        <taxon>Spiralia</taxon>
        <taxon>Lophotrochozoa</taxon>
        <taxon>Mollusca</taxon>
        <taxon>Bivalvia</taxon>
        <taxon>Autobranchia</taxon>
        <taxon>Pteriomorphia</taxon>
        <taxon>Ostreida</taxon>
        <taxon>Ostreoidea</taxon>
        <taxon>Ostreidae</taxon>
        <taxon>Magallana</taxon>
    </lineage>
</organism>
<gene>
    <name evidence="1" type="ORF">CGI_10000025</name>
</gene>